<evidence type="ECO:0000256" key="5">
    <source>
        <dbReference type="ARBA" id="ARBA00033748"/>
    </source>
</evidence>
<organism evidence="8 9">
    <name type="scientific">Acinetobacter nectaris CIP 110549</name>
    <dbReference type="NCBI Taxonomy" id="1392540"/>
    <lineage>
        <taxon>Bacteria</taxon>
        <taxon>Pseudomonadati</taxon>
        <taxon>Pseudomonadota</taxon>
        <taxon>Gammaproteobacteria</taxon>
        <taxon>Moraxellales</taxon>
        <taxon>Moraxellaceae</taxon>
        <taxon>Acinetobacter</taxon>
    </lineage>
</organism>
<keyword evidence="9" id="KW-1185">Reference proteome</keyword>
<dbReference type="RefSeq" id="WP_023272054.1">
    <property type="nucleotide sequence ID" value="NZ_KI530712.1"/>
</dbReference>
<keyword evidence="2 6" id="KW-0288">FMN</keyword>
<feature type="binding site" evidence="6">
    <location>
        <position position="96"/>
    </location>
    <ligand>
        <name>FMN</name>
        <dbReference type="ChEBI" id="CHEBI:58210"/>
    </ligand>
</feature>
<reference evidence="8 9" key="1">
    <citation type="submission" date="2013-10" db="EMBL/GenBank/DDBJ databases">
        <title>The Genome Sequence of Acinetobacter nectaris CIP 110549.</title>
        <authorList>
            <consortium name="The Broad Institute Genomics Platform"/>
            <consortium name="The Broad Institute Genome Sequencing Center for Infectious Disease"/>
            <person name="Cerqueira G."/>
            <person name="Feldgarden M."/>
            <person name="Courvalin P."/>
            <person name="Grillot-Courvalin C."/>
            <person name="Clermont D."/>
            <person name="Rocha E."/>
            <person name="Yoon E.-J."/>
            <person name="Nemec A."/>
            <person name="Young S.K."/>
            <person name="Zeng Q."/>
            <person name="Gargeya S."/>
            <person name="Fitzgerald M."/>
            <person name="Abouelleil A."/>
            <person name="Alvarado L."/>
            <person name="Berlin A.M."/>
            <person name="Chapman S.B."/>
            <person name="Gainer-Dewar J."/>
            <person name="Goldberg J."/>
            <person name="Gnerre S."/>
            <person name="Griggs A."/>
            <person name="Gujja S."/>
            <person name="Hansen M."/>
            <person name="Howarth C."/>
            <person name="Imamovic A."/>
            <person name="Ireland A."/>
            <person name="Larimer J."/>
            <person name="McCowan C."/>
            <person name="Murphy C."/>
            <person name="Pearson M."/>
            <person name="Poon T.W."/>
            <person name="Priest M."/>
            <person name="Roberts A."/>
            <person name="Saif S."/>
            <person name="Shea T."/>
            <person name="Sykes S."/>
            <person name="Wortman J."/>
            <person name="Nusbaum C."/>
            <person name="Birren B."/>
        </authorList>
    </citation>
    <scope>NUCLEOTIDE SEQUENCE [LARGE SCALE GENOMIC DNA]</scope>
    <source>
        <strain evidence="8 9">CIP 110549</strain>
    </source>
</reference>
<comment type="similarity">
    <text evidence="5">Belongs to the NtaA/SnaA/DszA monooxygenase family.</text>
</comment>
<evidence type="ECO:0000256" key="6">
    <source>
        <dbReference type="PIRSR" id="PIRSR000337-1"/>
    </source>
</evidence>
<dbReference type="Gene3D" id="3.20.20.30">
    <property type="entry name" value="Luciferase-like domain"/>
    <property type="match status" value="1"/>
</dbReference>
<keyword evidence="1 6" id="KW-0285">Flavoprotein</keyword>
<feature type="binding site" evidence="6">
    <location>
        <position position="221"/>
    </location>
    <ligand>
        <name>FMN</name>
        <dbReference type="ChEBI" id="CHEBI:58210"/>
    </ligand>
</feature>
<dbReference type="PANTHER" id="PTHR30011:SF16">
    <property type="entry name" value="C2H2 FINGER DOMAIN TRANSCRIPTION FACTOR (EUROFUNG)-RELATED"/>
    <property type="match status" value="1"/>
</dbReference>
<evidence type="ECO:0000313" key="8">
    <source>
        <dbReference type="EMBL" id="ESK40012.1"/>
    </source>
</evidence>
<dbReference type="OrthoDB" id="6133319at2"/>
<feature type="binding site" evidence="6">
    <location>
        <position position="59"/>
    </location>
    <ligand>
        <name>FMN</name>
        <dbReference type="ChEBI" id="CHEBI:58210"/>
    </ligand>
</feature>
<dbReference type="PATRIC" id="fig|1392540.3.peg.441"/>
<dbReference type="SUPFAM" id="SSF51679">
    <property type="entry name" value="Bacterial luciferase-like"/>
    <property type="match status" value="1"/>
</dbReference>
<keyword evidence="3" id="KW-0560">Oxidoreductase</keyword>
<dbReference type="GO" id="GO:0004497">
    <property type="term" value="F:monooxygenase activity"/>
    <property type="evidence" value="ECO:0007669"/>
    <property type="project" value="UniProtKB-KW"/>
</dbReference>
<evidence type="ECO:0000256" key="4">
    <source>
        <dbReference type="ARBA" id="ARBA00023033"/>
    </source>
</evidence>
<proteinExistence type="inferred from homology"/>
<dbReference type="NCBIfam" id="TIGR03860">
    <property type="entry name" value="FMN_nitrolo"/>
    <property type="match status" value="1"/>
</dbReference>
<name>V2TR06_9GAMM</name>
<dbReference type="InterPro" id="IPR016215">
    <property type="entry name" value="NTA_MOA"/>
</dbReference>
<dbReference type="AlphaFoldDB" id="V2TR06"/>
<evidence type="ECO:0000256" key="1">
    <source>
        <dbReference type="ARBA" id="ARBA00022630"/>
    </source>
</evidence>
<dbReference type="GO" id="GO:0016705">
    <property type="term" value="F:oxidoreductase activity, acting on paired donors, with incorporation or reduction of molecular oxygen"/>
    <property type="evidence" value="ECO:0007669"/>
    <property type="project" value="InterPro"/>
</dbReference>
<feature type="binding site" evidence="6">
    <location>
        <position position="146"/>
    </location>
    <ligand>
        <name>FMN</name>
        <dbReference type="ChEBI" id="CHEBI:58210"/>
    </ligand>
</feature>
<dbReference type="EMBL" id="AYER01000003">
    <property type="protein sequence ID" value="ESK40012.1"/>
    <property type="molecule type" value="Genomic_DNA"/>
</dbReference>
<dbReference type="HOGENOM" id="CLU_022256_1_2_6"/>
<keyword evidence="4" id="KW-0503">Monooxygenase</keyword>
<dbReference type="eggNOG" id="COG2141">
    <property type="taxonomic scope" value="Bacteria"/>
</dbReference>
<feature type="domain" description="Luciferase-like" evidence="7">
    <location>
        <begin position="23"/>
        <end position="381"/>
    </location>
</feature>
<feature type="binding site" evidence="6">
    <location>
        <position position="150"/>
    </location>
    <ligand>
        <name>FMN</name>
        <dbReference type="ChEBI" id="CHEBI:58210"/>
    </ligand>
</feature>
<dbReference type="CDD" id="cd01095">
    <property type="entry name" value="Nitrilotriacetate_monoxgenase"/>
    <property type="match status" value="1"/>
</dbReference>
<dbReference type="InterPro" id="IPR036661">
    <property type="entry name" value="Luciferase-like_sf"/>
</dbReference>
<dbReference type="InterPro" id="IPR011251">
    <property type="entry name" value="Luciferase-like_dom"/>
</dbReference>
<protein>
    <recommendedName>
        <fullName evidence="7">Luciferase-like domain-containing protein</fullName>
    </recommendedName>
</protein>
<dbReference type="InterPro" id="IPR051260">
    <property type="entry name" value="Diverse_substr_monoxygenases"/>
</dbReference>
<dbReference type="PANTHER" id="PTHR30011">
    <property type="entry name" value="ALKANESULFONATE MONOOXYGENASE-RELATED"/>
    <property type="match status" value="1"/>
</dbReference>
<dbReference type="PIRSF" id="PIRSF000337">
    <property type="entry name" value="NTA_MOA"/>
    <property type="match status" value="1"/>
</dbReference>
<evidence type="ECO:0000256" key="2">
    <source>
        <dbReference type="ARBA" id="ARBA00022643"/>
    </source>
</evidence>
<sequence>MTTNKRQIHFGTILQGAGGNMSAWRHPDAIADASINLDFVKNIAKQAEQAKFDFVFIADGLYINEKSIPHFLNRFEPITLLSALASVTQNVGLVGTVSTSYSEPFNVARQFASLDHISGGRAGWNVVTTPLEGTSKNFNNKPHPEHQQRYEIANEYLDVVKGLWDSWEKDAFVRNKKTGLFFDKNKLHAVEHAGEYFQVNGPLNIERTPQERPIVFQAGASTSGQELAAKHADAIFTHQHRLEEAQAFYSSVKGKLKNHGRAEDDLLIFQGIGVLIGENETDAEQQYQQMAELVSIDNALNYLGRFFEHHDFTQYDLDAPFPDVGSLGQNSFRSTTDEIKHIAQVNHYTLRQTALASATPKPPFMGTAIQVADQLEHWFNSRAADGFIIQGTTPNTLTQFIDHVVPILQARGIYRTEYFGTTLRENLQLPLPVNQFEKSIPQEKIA</sequence>
<dbReference type="Proteomes" id="UP000023785">
    <property type="component" value="Unassembled WGS sequence"/>
</dbReference>
<evidence type="ECO:0000259" key="7">
    <source>
        <dbReference type="Pfam" id="PF00296"/>
    </source>
</evidence>
<dbReference type="STRING" id="1392540.P256_00451"/>
<comment type="caution">
    <text evidence="8">The sequence shown here is derived from an EMBL/GenBank/DDBJ whole genome shotgun (WGS) entry which is preliminary data.</text>
</comment>
<dbReference type="Pfam" id="PF00296">
    <property type="entry name" value="Bac_luciferase"/>
    <property type="match status" value="1"/>
</dbReference>
<gene>
    <name evidence="8" type="ORF">P256_00451</name>
</gene>
<accession>V2TR06</accession>
<evidence type="ECO:0000256" key="3">
    <source>
        <dbReference type="ARBA" id="ARBA00023002"/>
    </source>
</evidence>
<evidence type="ECO:0000313" key="9">
    <source>
        <dbReference type="Proteomes" id="UP000023785"/>
    </source>
</evidence>